<comment type="caution">
    <text evidence="3">The sequence shown here is derived from an EMBL/GenBank/DDBJ whole genome shotgun (WGS) entry which is preliminary data.</text>
</comment>
<feature type="region of interest" description="Disordered" evidence="1">
    <location>
        <begin position="727"/>
        <end position="749"/>
    </location>
</feature>
<gene>
    <name evidence="3" type="ORF">PR048_025293</name>
</gene>
<feature type="region of interest" description="Disordered" evidence="1">
    <location>
        <begin position="297"/>
        <end position="340"/>
    </location>
</feature>
<feature type="region of interest" description="Disordered" evidence="1">
    <location>
        <begin position="460"/>
        <end position="483"/>
    </location>
</feature>
<organism evidence="3 4">
    <name type="scientific">Dryococelus australis</name>
    <dbReference type="NCBI Taxonomy" id="614101"/>
    <lineage>
        <taxon>Eukaryota</taxon>
        <taxon>Metazoa</taxon>
        <taxon>Ecdysozoa</taxon>
        <taxon>Arthropoda</taxon>
        <taxon>Hexapoda</taxon>
        <taxon>Insecta</taxon>
        <taxon>Pterygota</taxon>
        <taxon>Neoptera</taxon>
        <taxon>Polyneoptera</taxon>
        <taxon>Phasmatodea</taxon>
        <taxon>Verophasmatodea</taxon>
        <taxon>Anareolatae</taxon>
        <taxon>Phasmatidae</taxon>
        <taxon>Eurycanthinae</taxon>
        <taxon>Dryococelus</taxon>
    </lineage>
</organism>
<evidence type="ECO:0000313" key="4">
    <source>
        <dbReference type="Proteomes" id="UP001159363"/>
    </source>
</evidence>
<proteinExistence type="predicted"/>
<evidence type="ECO:0000313" key="3">
    <source>
        <dbReference type="EMBL" id="KAJ8874444.1"/>
    </source>
</evidence>
<feature type="compositionally biased region" description="Polar residues" evidence="1">
    <location>
        <begin position="310"/>
        <end position="324"/>
    </location>
</feature>
<feature type="region of interest" description="Disordered" evidence="1">
    <location>
        <begin position="624"/>
        <end position="647"/>
    </location>
</feature>
<feature type="domain" description="DUF5641" evidence="2">
    <location>
        <begin position="128"/>
        <end position="179"/>
    </location>
</feature>
<evidence type="ECO:0000259" key="2">
    <source>
        <dbReference type="Pfam" id="PF18701"/>
    </source>
</evidence>
<dbReference type="InterPro" id="IPR040676">
    <property type="entry name" value="DUF5641"/>
</dbReference>
<feature type="region of interest" description="Disordered" evidence="1">
    <location>
        <begin position="1282"/>
        <end position="1307"/>
    </location>
</feature>
<dbReference type="EMBL" id="JARBHB010000010">
    <property type="protein sequence ID" value="KAJ8874444.1"/>
    <property type="molecule type" value="Genomic_DNA"/>
</dbReference>
<feature type="compositionally biased region" description="Basic residues" evidence="1">
    <location>
        <begin position="465"/>
        <end position="478"/>
    </location>
</feature>
<feature type="region of interest" description="Disordered" evidence="1">
    <location>
        <begin position="191"/>
        <end position="214"/>
    </location>
</feature>
<protein>
    <recommendedName>
        <fullName evidence="2">DUF5641 domain-containing protein</fullName>
    </recommendedName>
</protein>
<feature type="compositionally biased region" description="Basic residues" evidence="1">
    <location>
        <begin position="386"/>
        <end position="400"/>
    </location>
</feature>
<name>A0ABQ9GQY7_9NEOP</name>
<feature type="compositionally biased region" description="Basic and acidic residues" evidence="1">
    <location>
        <begin position="376"/>
        <end position="385"/>
    </location>
</feature>
<evidence type="ECO:0000256" key="1">
    <source>
        <dbReference type="SAM" id="MobiDB-lite"/>
    </source>
</evidence>
<sequence length="1527" mass="169807">MSFHILHLLLRGSNHHPILIRVHKLNLHLPFDPLLWCYHPLETVVVDQHRMFPRKISCHCLEEKRIRIKGRKKTNRYWKKKLKTKPTEDSWSNGDSVQIARNNTVNHQQKTGFSAACIWDDVILPHLTLVLTGSDDSKMIRWPLGRVEGIIHGRDGKFRVFQRRTSTGTIIHPLQRVFLLEVYMGPVEPAVDKTKDNKGGVAQSSDSPSCPAAVASNELRQTRCGRLTYGKAVLHEMQRQLAAKGSETVWSSTRLKGWGKREIPEKNTVIALLNSHVRKFGSDSAGNLTRLALRRSGMPHSPLNKESEEANTPSKQEEGTPSQSKRCKGKSRHRRKKGVLVIEEGSGRLPSKKEVRYTCHRGMAGILIIEDGRCEHSSSKKEEGAHRRRKMRGRTHHRKGTGALAIEVEREPHTRRRGSDAGIQGQGKWEIRHDSHIWGSAQLGIEPGSPWCEASGLTTAQPRLGRGKGDHHLRRRKGGGGGAHTVEVDGAGAVSVDLGDDTVQVLGPQLVVQRRQDLPQRARRDVAITCRHNRIPTVARRARLVELTFSVVEPEGLLQLLLHSLGVVLLEEVRRYLAEAVESPAQHRKQTPHFPPPLVLFTTCLTTTPPPTYHKRATVAERLARSPPTEANRVQSPAGSPDFRKGESYRTMPLVGGFSRGSPVSPVPSFRRRSIFTSITLIGSLETSMLRAVQITSLRSFSPPPHPTHPFFLTVHHIDLNAVRQNRPDTDENFSSASQEKGHTDKITTPTARQKQIVFLLSSDVGTVGLASHYWPFRDLPKVMQHSSEGNSNFGGGNGRAVTSCLTVGTTSSRHAGWKRPRYVCGDDLSRHCHFASNARVRGDRRQTWAWVEISGQYIPRLRWASTLIGAERKISCNICPLEPLDGLGDNLKLQVYRFFMKIFIQACITLITLLGLQRAMADSSSFPASLKATCSISTDLVVDEALSRTYLPWYRGVPLALVIRLRFPKIILGLLKFRFHYDYDTEGHGEKMLSSRETKRGGTLTLHSEGHGFDSRFGHPDFGSPWFPEISPEEFWHCSLLQATTDQFPDFRSVWEAVSSSEHRGTHINCMSPSGLRTFVACGRQLNWMTADVPKDTIAVVTKGNRMIQCKIFNDNVAVPDGRPSCVGAAVMWWVDYSPPTCANWVRFLAGLHPNFRTSESCRTTLPVGGSSRGISRFPRPCIPALLHTDLSSPSSAVEGHHSTPQPISCKRCVKGLALLSKVDSRSAELIGASTHHGCWCGVKVPVLSEETRGCLLRLQGAGWCTDRVRRGSDSDIYRPVTTQEGRRRSPSTTTGYTVRPAAAHDTVGVEGRRGAKIVHPPLSRSVTNNHPPPPSTISEETRYYRRFTVILALMIALPKIYLYKRFTSSGGERQDGDFQTFATAMQASVIGKTGLNGNTKASVFWTGANWRNSPPKKTAVDDREADLSTLSTASDSRLQIPRATLRLLASIHPPTTLLSGATVAERLDCSPPNEAHWVQSPAGSIRISARRKQLFGIEAAKRSGEFRMALNIWVLRGDEGEAKRI</sequence>
<feature type="compositionally biased region" description="Basic residues" evidence="1">
    <location>
        <begin position="325"/>
        <end position="338"/>
    </location>
</feature>
<dbReference type="Pfam" id="PF18701">
    <property type="entry name" value="DUF5641"/>
    <property type="match status" value="1"/>
</dbReference>
<feature type="region of interest" description="Disordered" evidence="1">
    <location>
        <begin position="376"/>
        <end position="401"/>
    </location>
</feature>
<accession>A0ABQ9GQY7</accession>
<keyword evidence="4" id="KW-1185">Reference proteome</keyword>
<reference evidence="3 4" key="1">
    <citation type="submission" date="2023-02" db="EMBL/GenBank/DDBJ databases">
        <title>LHISI_Scaffold_Assembly.</title>
        <authorList>
            <person name="Stuart O.P."/>
            <person name="Cleave R."/>
            <person name="Magrath M.J.L."/>
            <person name="Mikheyev A.S."/>
        </authorList>
    </citation>
    <scope>NUCLEOTIDE SEQUENCE [LARGE SCALE GENOMIC DNA]</scope>
    <source>
        <strain evidence="3">Daus_M_001</strain>
        <tissue evidence="3">Leg muscle</tissue>
    </source>
</reference>
<dbReference type="Proteomes" id="UP001159363">
    <property type="component" value="Chromosome 9"/>
</dbReference>